<sequence>MKLLKKIHIIGYTKENIDTIEGLKYAENLEEIRVSFINFKSYAGLENLKKLVILEVIESQLNDLQPISNLKNLRYLEYLHIYDNKVKDIEPLKNLVKLRGFKNQSPVMLVGNQITDGQKKLIRSKKIESICKIGGKGNEDSFSQIKKLIK</sequence>
<keyword evidence="2" id="KW-1185">Reference proteome</keyword>
<dbReference type="Proteomes" id="UP000243255">
    <property type="component" value="Unassembled WGS sequence"/>
</dbReference>
<dbReference type="Gene3D" id="3.80.10.10">
    <property type="entry name" value="Ribonuclease Inhibitor"/>
    <property type="match status" value="1"/>
</dbReference>
<evidence type="ECO:0000313" key="1">
    <source>
        <dbReference type="EMBL" id="SHG65851.1"/>
    </source>
</evidence>
<gene>
    <name evidence="1" type="ORF">SAMN04488530_1055</name>
</gene>
<organism evidence="1 2">
    <name type="scientific">Asaccharospora irregularis DSM 2635</name>
    <dbReference type="NCBI Taxonomy" id="1121321"/>
    <lineage>
        <taxon>Bacteria</taxon>
        <taxon>Bacillati</taxon>
        <taxon>Bacillota</taxon>
        <taxon>Clostridia</taxon>
        <taxon>Peptostreptococcales</taxon>
        <taxon>Peptostreptococcaceae</taxon>
        <taxon>Asaccharospora</taxon>
    </lineage>
</organism>
<name>A0A1M5LLB6_9FIRM</name>
<dbReference type="PROSITE" id="PS51450">
    <property type="entry name" value="LRR"/>
    <property type="match status" value="1"/>
</dbReference>
<dbReference type="InterPro" id="IPR032675">
    <property type="entry name" value="LRR_dom_sf"/>
</dbReference>
<dbReference type="RefSeq" id="WP_073124295.1">
    <property type="nucleotide sequence ID" value="NZ_BAABCH010000026.1"/>
</dbReference>
<reference evidence="2" key="1">
    <citation type="submission" date="2016-11" db="EMBL/GenBank/DDBJ databases">
        <authorList>
            <person name="Varghese N."/>
            <person name="Submissions S."/>
        </authorList>
    </citation>
    <scope>NUCLEOTIDE SEQUENCE [LARGE SCALE GENOMIC DNA]</scope>
    <source>
        <strain evidence="2">DSM 2635</strain>
    </source>
</reference>
<dbReference type="AlphaFoldDB" id="A0A1M5LLB6"/>
<dbReference type="EMBL" id="FQWX01000005">
    <property type="protein sequence ID" value="SHG65851.1"/>
    <property type="molecule type" value="Genomic_DNA"/>
</dbReference>
<evidence type="ECO:0008006" key="3">
    <source>
        <dbReference type="Google" id="ProtNLM"/>
    </source>
</evidence>
<dbReference type="OrthoDB" id="9769314at2"/>
<evidence type="ECO:0000313" key="2">
    <source>
        <dbReference type="Proteomes" id="UP000243255"/>
    </source>
</evidence>
<proteinExistence type="predicted"/>
<protein>
    <recommendedName>
        <fullName evidence="3">Leucine Rich repeat-containing protein</fullName>
    </recommendedName>
</protein>
<dbReference type="STRING" id="1121321.SAMN04488530_1055"/>
<accession>A0A1M5LLB6</accession>
<dbReference type="SUPFAM" id="SSF52058">
    <property type="entry name" value="L domain-like"/>
    <property type="match status" value="1"/>
</dbReference>
<dbReference type="InterPro" id="IPR001611">
    <property type="entry name" value="Leu-rich_rpt"/>
</dbReference>